<proteinExistence type="predicted"/>
<protein>
    <submittedName>
        <fullName evidence="1">Uncharacterized protein</fullName>
    </submittedName>
</protein>
<dbReference type="RefSeq" id="XP_047777385.1">
    <property type="nucleotide sequence ID" value="XM_047921652.1"/>
</dbReference>
<reference evidence="1 2" key="1">
    <citation type="journal article" date="2021" name="Environ. Microbiol.">
        <title>Gene family expansions and transcriptome signatures uncover fungal adaptations to wood decay.</title>
        <authorList>
            <person name="Hage H."/>
            <person name="Miyauchi S."/>
            <person name="Viragh M."/>
            <person name="Drula E."/>
            <person name="Min B."/>
            <person name="Chaduli D."/>
            <person name="Navarro D."/>
            <person name="Favel A."/>
            <person name="Norest M."/>
            <person name="Lesage-Meessen L."/>
            <person name="Balint B."/>
            <person name="Merenyi Z."/>
            <person name="de Eugenio L."/>
            <person name="Morin E."/>
            <person name="Martinez A.T."/>
            <person name="Baldrian P."/>
            <person name="Stursova M."/>
            <person name="Martinez M.J."/>
            <person name="Novotny C."/>
            <person name="Magnuson J.K."/>
            <person name="Spatafora J.W."/>
            <person name="Maurice S."/>
            <person name="Pangilinan J."/>
            <person name="Andreopoulos W."/>
            <person name="LaButti K."/>
            <person name="Hundley H."/>
            <person name="Na H."/>
            <person name="Kuo A."/>
            <person name="Barry K."/>
            <person name="Lipzen A."/>
            <person name="Henrissat B."/>
            <person name="Riley R."/>
            <person name="Ahrendt S."/>
            <person name="Nagy L.G."/>
            <person name="Grigoriev I.V."/>
            <person name="Martin F."/>
            <person name="Rosso M.N."/>
        </authorList>
    </citation>
    <scope>NUCLEOTIDE SEQUENCE [LARGE SCALE GENOMIC DNA]</scope>
    <source>
        <strain evidence="1 2">CIRM-BRFM 1785</strain>
    </source>
</reference>
<keyword evidence="2" id="KW-1185">Reference proteome</keyword>
<dbReference type="GeneID" id="72002384"/>
<dbReference type="EMBL" id="JADCUA010000014">
    <property type="protein sequence ID" value="KAH9834899.1"/>
    <property type="molecule type" value="Genomic_DNA"/>
</dbReference>
<name>A0ABQ8KC63_9APHY</name>
<accession>A0ABQ8KC63</accession>
<evidence type="ECO:0000313" key="1">
    <source>
        <dbReference type="EMBL" id="KAH9834899.1"/>
    </source>
</evidence>
<organism evidence="1 2">
    <name type="scientific">Rhodofomes roseus</name>
    <dbReference type="NCBI Taxonomy" id="34475"/>
    <lineage>
        <taxon>Eukaryota</taxon>
        <taxon>Fungi</taxon>
        <taxon>Dikarya</taxon>
        <taxon>Basidiomycota</taxon>
        <taxon>Agaricomycotina</taxon>
        <taxon>Agaricomycetes</taxon>
        <taxon>Polyporales</taxon>
        <taxon>Rhodofomes</taxon>
    </lineage>
</organism>
<sequence>MRSLYHSMHIGERKVFLMLLEQYWASPRIAHWLITTRELYVSKMYEGKDPYGPYFGRNRKDHRFIHALPMAGPVRSLDLSYAWLNTFELRRIINAFPRLNSLSLHGNVRGPPHTIRANATQFQLEYLGLDLRTGSNRGSCEMLEELIIHLVDELLEAAGPSLLRYSVPYDLPPDYLGKLTTSAALRSLELCLGTLDLAGHPLVCWSGAAEHLHKILGTVRSDKLERIKIEIEVKVTDSISEALIDTTEEELDVQNLHEVMSRSYFNALKEMPAGERFVRHVVVSVPTMNQDKRFQDTSYRQYHLIEPVGAL</sequence>
<evidence type="ECO:0000313" key="2">
    <source>
        <dbReference type="Proteomes" id="UP000814176"/>
    </source>
</evidence>
<gene>
    <name evidence="1" type="ORF">C8Q71DRAFT_724881</name>
</gene>
<comment type="caution">
    <text evidence="1">The sequence shown here is derived from an EMBL/GenBank/DDBJ whole genome shotgun (WGS) entry which is preliminary data.</text>
</comment>
<dbReference type="Proteomes" id="UP000814176">
    <property type="component" value="Unassembled WGS sequence"/>
</dbReference>